<feature type="domain" description="DUF5643" evidence="3">
    <location>
        <begin position="238"/>
        <end position="323"/>
    </location>
</feature>
<protein>
    <recommendedName>
        <fullName evidence="6">DUF4179 domain-containing protein</fullName>
    </recommendedName>
</protein>
<organism evidence="4 5">
    <name type="scientific">Clostridium fungisolvens</name>
    <dbReference type="NCBI Taxonomy" id="1604897"/>
    <lineage>
        <taxon>Bacteria</taxon>
        <taxon>Bacillati</taxon>
        <taxon>Bacillota</taxon>
        <taxon>Clostridia</taxon>
        <taxon>Eubacteriales</taxon>
        <taxon>Clostridiaceae</taxon>
        <taxon>Clostridium</taxon>
    </lineage>
</organism>
<evidence type="ECO:0000313" key="4">
    <source>
        <dbReference type="EMBL" id="GFP76668.1"/>
    </source>
</evidence>
<dbReference type="InterPro" id="IPR025436">
    <property type="entry name" value="DUF4179"/>
</dbReference>
<evidence type="ECO:0008006" key="6">
    <source>
        <dbReference type="Google" id="ProtNLM"/>
    </source>
</evidence>
<reference evidence="4 5" key="1">
    <citation type="submission" date="2020-07" db="EMBL/GenBank/DDBJ databases">
        <title>A new beta-1,3-glucan-decomposing anaerobic bacterium isolated from anoxic soil subjected to biological soil disinfestation.</title>
        <authorList>
            <person name="Ueki A."/>
            <person name="Tonouchi A."/>
        </authorList>
    </citation>
    <scope>NUCLEOTIDE SEQUENCE [LARGE SCALE GENOMIC DNA]</scope>
    <source>
        <strain evidence="4 5">TW1</strain>
    </source>
</reference>
<name>A0A6V8SNA6_9CLOT</name>
<feature type="transmembrane region" description="Helical" evidence="1">
    <location>
        <begin position="49"/>
        <end position="72"/>
    </location>
</feature>
<dbReference type="Pfam" id="PF13786">
    <property type="entry name" value="DUF4179"/>
    <property type="match status" value="1"/>
</dbReference>
<keyword evidence="1" id="KW-1133">Transmembrane helix</keyword>
<dbReference type="Proteomes" id="UP000580568">
    <property type="component" value="Unassembled WGS sequence"/>
</dbReference>
<evidence type="ECO:0000259" key="3">
    <source>
        <dbReference type="Pfam" id="PF18705"/>
    </source>
</evidence>
<keyword evidence="1" id="KW-0812">Transmembrane</keyword>
<keyword evidence="5" id="KW-1185">Reference proteome</keyword>
<evidence type="ECO:0000256" key="1">
    <source>
        <dbReference type="SAM" id="Phobius"/>
    </source>
</evidence>
<dbReference type="RefSeq" id="WP_183278081.1">
    <property type="nucleotide sequence ID" value="NZ_BLZR01000001.1"/>
</dbReference>
<evidence type="ECO:0000259" key="2">
    <source>
        <dbReference type="Pfam" id="PF13786"/>
    </source>
</evidence>
<dbReference type="InterPro" id="IPR040680">
    <property type="entry name" value="DUF5643"/>
</dbReference>
<feature type="domain" description="DUF4179" evidence="2">
    <location>
        <begin position="44"/>
        <end position="132"/>
    </location>
</feature>
<dbReference type="Gene3D" id="2.60.40.1630">
    <property type="entry name" value="bacillus anthracis domain"/>
    <property type="match status" value="1"/>
</dbReference>
<comment type="caution">
    <text evidence="4">The sequence shown here is derived from an EMBL/GenBank/DDBJ whole genome shotgun (WGS) entry which is preliminary data.</text>
</comment>
<dbReference type="Pfam" id="PF18705">
    <property type="entry name" value="DUF5643"/>
    <property type="match status" value="1"/>
</dbReference>
<accession>A0A6V8SNA6</accession>
<keyword evidence="1" id="KW-0472">Membrane</keyword>
<proteinExistence type="predicted"/>
<dbReference type="EMBL" id="BLZR01000001">
    <property type="protein sequence ID" value="GFP76668.1"/>
    <property type="molecule type" value="Genomic_DNA"/>
</dbReference>
<gene>
    <name evidence="4" type="ORF">bsdtw1_02771</name>
</gene>
<evidence type="ECO:0000313" key="5">
    <source>
        <dbReference type="Proteomes" id="UP000580568"/>
    </source>
</evidence>
<dbReference type="AlphaFoldDB" id="A0A6V8SNA6"/>
<sequence length="460" mass="52588">MGKDIYEEFDSIYFDQTEFEKIEDSLSEIEIKKLNKTLKKRIFKNNKKYIKVASIASITLIIGTSIMTPAFAKTIVQYIPAMESLYGRLGYYSEYKDFSQYIGESKEDKGYKFTIDKLVADQDTVLVALRISKPGLNAKQTESNNKVDFVMSADLTGIDRGAISGGYVDQRIVDENTSVILLENEAAVGKVLPKRFNMNVNIHSTFDEEVKVNFQLPVSREKIEQDTIVKENLGISEIKKEFRVNINEIKASPLNINIKYSIDKDNDERNFVNFYCYDDKGNIYLDMGGISDGGNEKVGKLSPIQKGARKLYIVPYISQVINEDEESSHNDLGFADKLFDINTTREFDFKKYGKVNVYKIVRSSSTIKFYFTIEGTEKSLKIQDIIHLNENNGDKQEDKITVSRNNIKMYKPDLNNPNDYCIEFTNIDSSKSYQYSVGWFPISKILEGDTIEVNLVSKIN</sequence>